<evidence type="ECO:0000256" key="2">
    <source>
        <dbReference type="ARBA" id="ARBA00022963"/>
    </source>
</evidence>
<feature type="short sequence motif" description="GXSXG" evidence="4">
    <location>
        <begin position="73"/>
        <end position="77"/>
    </location>
</feature>
<dbReference type="InterPro" id="IPR016035">
    <property type="entry name" value="Acyl_Trfase/lysoPLipase"/>
</dbReference>
<dbReference type="PANTHER" id="PTHR14226">
    <property type="entry name" value="NEUROPATHY TARGET ESTERASE/SWISS CHEESE D.MELANOGASTER"/>
    <property type="match status" value="1"/>
</dbReference>
<feature type="active site" description="Nucleophile" evidence="4">
    <location>
        <position position="75"/>
    </location>
</feature>
<protein>
    <submittedName>
        <fullName evidence="7">Patatin-like phospholipase family protein</fullName>
    </submittedName>
</protein>
<reference evidence="7" key="1">
    <citation type="submission" date="2023-01" db="EMBL/GenBank/DDBJ databases">
        <title>Whole genome sequence of Paucibacter sp. S2-9 isolated from pond sediment.</title>
        <authorList>
            <person name="Jung J.Y."/>
        </authorList>
    </citation>
    <scope>NUCLEOTIDE SEQUENCE</scope>
    <source>
        <strain evidence="7">S2-9</strain>
    </source>
</reference>
<dbReference type="RefSeq" id="WP_285231521.1">
    <property type="nucleotide sequence ID" value="NZ_CP116346.1"/>
</dbReference>
<feature type="short sequence motif" description="GXGXXG" evidence="4">
    <location>
        <begin position="46"/>
        <end position="51"/>
    </location>
</feature>
<feature type="signal peptide" evidence="5">
    <location>
        <begin position="1"/>
        <end position="23"/>
    </location>
</feature>
<gene>
    <name evidence="7" type="ORF">PFX98_16225</name>
</gene>
<dbReference type="InterPro" id="IPR002641">
    <property type="entry name" value="PNPLA_dom"/>
</dbReference>
<evidence type="ECO:0000313" key="8">
    <source>
        <dbReference type="Proteomes" id="UP001177769"/>
    </source>
</evidence>
<dbReference type="PROSITE" id="PS51635">
    <property type="entry name" value="PNPLA"/>
    <property type="match status" value="1"/>
</dbReference>
<feature type="domain" description="PNPLA" evidence="6">
    <location>
        <begin position="42"/>
        <end position="235"/>
    </location>
</feature>
<evidence type="ECO:0000256" key="5">
    <source>
        <dbReference type="SAM" id="SignalP"/>
    </source>
</evidence>
<keyword evidence="5" id="KW-0732">Signal</keyword>
<dbReference type="PANTHER" id="PTHR14226:SF29">
    <property type="entry name" value="NEUROPATHY TARGET ESTERASE SWS"/>
    <property type="match status" value="1"/>
</dbReference>
<keyword evidence="2 4" id="KW-0442">Lipid degradation</keyword>
<organism evidence="7 8">
    <name type="scientific">Paucibacter sediminis</name>
    <dbReference type="NCBI Taxonomy" id="3019553"/>
    <lineage>
        <taxon>Bacteria</taxon>
        <taxon>Pseudomonadati</taxon>
        <taxon>Pseudomonadota</taxon>
        <taxon>Betaproteobacteria</taxon>
        <taxon>Burkholderiales</taxon>
        <taxon>Sphaerotilaceae</taxon>
        <taxon>Roseateles</taxon>
    </lineage>
</organism>
<keyword evidence="1 4" id="KW-0378">Hydrolase</keyword>
<proteinExistence type="predicted"/>
<dbReference type="Pfam" id="PF01734">
    <property type="entry name" value="Patatin"/>
    <property type="match status" value="1"/>
</dbReference>
<dbReference type="Pfam" id="PF07244">
    <property type="entry name" value="POTRA"/>
    <property type="match status" value="1"/>
</dbReference>
<evidence type="ECO:0000256" key="1">
    <source>
        <dbReference type="ARBA" id="ARBA00022801"/>
    </source>
</evidence>
<dbReference type="GO" id="GO:0019867">
    <property type="term" value="C:outer membrane"/>
    <property type="evidence" value="ECO:0007669"/>
    <property type="project" value="InterPro"/>
</dbReference>
<dbReference type="Gene3D" id="3.40.1090.10">
    <property type="entry name" value="Cytosolic phospholipase A2 catalytic domain"/>
    <property type="match status" value="2"/>
</dbReference>
<evidence type="ECO:0000259" key="6">
    <source>
        <dbReference type="PROSITE" id="PS51635"/>
    </source>
</evidence>
<dbReference type="Gene3D" id="3.10.20.310">
    <property type="entry name" value="membrane protein fhac"/>
    <property type="match status" value="1"/>
</dbReference>
<dbReference type="InterPro" id="IPR010827">
    <property type="entry name" value="BamA/TamA_POTRA"/>
</dbReference>
<dbReference type="AlphaFoldDB" id="A0AA95NB50"/>
<dbReference type="GO" id="GO:0016787">
    <property type="term" value="F:hydrolase activity"/>
    <property type="evidence" value="ECO:0007669"/>
    <property type="project" value="UniProtKB-UniRule"/>
</dbReference>
<keyword evidence="8" id="KW-1185">Reference proteome</keyword>
<dbReference type="Proteomes" id="UP001177769">
    <property type="component" value="Chromosome"/>
</dbReference>
<feature type="active site" description="Proton acceptor" evidence="4">
    <location>
        <position position="222"/>
    </location>
</feature>
<keyword evidence="3 4" id="KW-0443">Lipid metabolism</keyword>
<dbReference type="CDD" id="cd07205">
    <property type="entry name" value="Pat_PNPLA6_PNPLA7_NTE1_like"/>
    <property type="match status" value="1"/>
</dbReference>
<dbReference type="EMBL" id="CP116346">
    <property type="protein sequence ID" value="WIT10453.1"/>
    <property type="molecule type" value="Genomic_DNA"/>
</dbReference>
<accession>A0AA95NB50</accession>
<dbReference type="SUPFAM" id="SSF52151">
    <property type="entry name" value="FabD/lysophospholipase-like"/>
    <property type="match status" value="1"/>
</dbReference>
<evidence type="ECO:0000256" key="4">
    <source>
        <dbReference type="PROSITE-ProRule" id="PRU01161"/>
    </source>
</evidence>
<feature type="chain" id="PRO_5041707384" evidence="5">
    <location>
        <begin position="24"/>
        <end position="739"/>
    </location>
</feature>
<dbReference type="GO" id="GO:0016042">
    <property type="term" value="P:lipid catabolic process"/>
    <property type="evidence" value="ECO:0007669"/>
    <property type="project" value="UniProtKB-UniRule"/>
</dbReference>
<dbReference type="InterPro" id="IPR050301">
    <property type="entry name" value="NTE"/>
</dbReference>
<evidence type="ECO:0000313" key="7">
    <source>
        <dbReference type="EMBL" id="WIT10453.1"/>
    </source>
</evidence>
<sequence>MTLRPRHLPLLLLTLLLAAPLRAEPPGPPEALERPERPRIGLVLSGGGARGLAHIGVLKVLEELRVPVDLVVGTSMGAVVGGAYASGRSTAELQDFVLRSDWDAILADRPPRQDLTLRRRIEDQLLPSRLELGLSRASGASLPPAAAGNSALEFTLESLVPDEIAEQPISQLRLPFRAIATDLLNGELIEMVDTPLFLAMRASMAVPGVFAPVRVNGRPVVDGGLVRNLGVDIARKMGAELIIAVNVGSPLLEAREITSAVGVANQMLQILTNQNVERSLRQLQPQDVLIDPDLGNLSFMDFTRQAEALDAGQRAAMAAHERLRALALGPEAYAALERLRRSAPGNLAKALPLASLSIAGAQRSNPEALRNELDLKAGQPISQAEINKAAAQLYGSGDFERVDSQVQDRDGQRHVTLHVAEADWARSRLRLGLELYSNFADANRFSLVAMHVATWLNAWGAELRSTGRIGAERGLGTQLMQPLGPGSPWHLSGTLAYQAGGSDLFDNGRRALRLASSSGSASLALGRNLGNWGEVELGVARTRSSVHVEIPADPALPESTATFQQQFAQISVDTLDSLGFPSRGVLLNAQWQRYRRAEQQAHQFGALGLAAFRAGLWAGHLYGEWSHTDLGSTSPLGGFLRLSGTADQSLSGRSSALARVVMARRIGHMPIGLGGAVRAGFSMELGGVSPERTLPRLGELKLAGSGFLAVDTRFGPFYLAAGGTKGGGASLYLYLGPIW</sequence>
<feature type="short sequence motif" description="DGA/G" evidence="4">
    <location>
        <begin position="222"/>
        <end position="224"/>
    </location>
</feature>
<evidence type="ECO:0000256" key="3">
    <source>
        <dbReference type="ARBA" id="ARBA00023098"/>
    </source>
</evidence>
<dbReference type="KEGG" id="pais:PFX98_16225"/>
<name>A0AA95NB50_9BURK</name>